<name>A0A158L1I9_9BURK</name>
<feature type="region of interest" description="Disordered" evidence="1">
    <location>
        <begin position="253"/>
        <end position="276"/>
    </location>
</feature>
<protein>
    <submittedName>
        <fullName evidence="2">Uncharacterized protein</fullName>
    </submittedName>
</protein>
<gene>
    <name evidence="2" type="ORF">AWB67_07368</name>
</gene>
<dbReference type="Proteomes" id="UP000054925">
    <property type="component" value="Unassembled WGS sequence"/>
</dbReference>
<dbReference type="EMBL" id="FCOL02000312">
    <property type="protein sequence ID" value="SAL87222.1"/>
    <property type="molecule type" value="Genomic_DNA"/>
</dbReference>
<dbReference type="AlphaFoldDB" id="A0A158L1I9"/>
<sequence length="276" mass="31553">MDIADEHLQACDLLLARRVDSELASGLDCVDRVGARVGEPDHLRVRRLRLQQVRREVRSVHRMLRFADHLASRRVQGRSRIVLQRRAERVVDGQEVPRVIACARHRLHETCRQRIGVVRVLDRVRRARLVAELGRARAACDRDPVLLLRHVRHRERDGRRQQVLHHIDLLVVEPFTRDRRGDVGLVLVIGADHLDRRTEHLAAEIVDGHLRRDDRAFPADVGKDRRHVGEHADLHHAIADVGGAGRLRSGCARHRNSGGHRGARELPEHGSLLDRI</sequence>
<reference evidence="2" key="1">
    <citation type="submission" date="2016-01" db="EMBL/GenBank/DDBJ databases">
        <authorList>
            <person name="Peeters C."/>
        </authorList>
    </citation>
    <scope>NUCLEOTIDE SEQUENCE [LARGE SCALE GENOMIC DNA]</scope>
    <source>
        <strain evidence="2">LMG 22937</strain>
    </source>
</reference>
<evidence type="ECO:0000313" key="3">
    <source>
        <dbReference type="Proteomes" id="UP000054925"/>
    </source>
</evidence>
<comment type="caution">
    <text evidence="2">The sequence shown here is derived from an EMBL/GenBank/DDBJ whole genome shotgun (WGS) entry which is preliminary data.</text>
</comment>
<accession>A0A158L1I9</accession>
<feature type="compositionally biased region" description="Basic and acidic residues" evidence="1">
    <location>
        <begin position="262"/>
        <end position="276"/>
    </location>
</feature>
<evidence type="ECO:0000256" key="1">
    <source>
        <dbReference type="SAM" id="MobiDB-lite"/>
    </source>
</evidence>
<evidence type="ECO:0000313" key="2">
    <source>
        <dbReference type="EMBL" id="SAL87222.1"/>
    </source>
</evidence>
<proteinExistence type="predicted"/>
<keyword evidence="3" id="KW-1185">Reference proteome</keyword>
<organism evidence="2 3">
    <name type="scientific">Caballeronia terrestris</name>
    <dbReference type="NCBI Taxonomy" id="1226301"/>
    <lineage>
        <taxon>Bacteria</taxon>
        <taxon>Pseudomonadati</taxon>
        <taxon>Pseudomonadota</taxon>
        <taxon>Betaproteobacteria</taxon>
        <taxon>Burkholderiales</taxon>
        <taxon>Burkholderiaceae</taxon>
        <taxon>Caballeronia</taxon>
    </lineage>
</organism>